<dbReference type="InterPro" id="IPR051599">
    <property type="entry name" value="Cell_Envelope_Assoc"/>
</dbReference>
<accession>A0A6N9I3V0</accession>
<evidence type="ECO:0000313" key="1">
    <source>
        <dbReference type="EMBL" id="MYV17645.1"/>
    </source>
</evidence>
<dbReference type="OrthoDB" id="2216870at2"/>
<sequence length="272" mass="29650">MIDLTTLSKKQLDTVADRLNQLSLFLGQRDVNTLTTSALQQFGIQRIDALALFGGSILEGANVMHAAISHHVAKHYVLVGGAGHTTPLLRAQMAQHGIVAPEDATEAALFQQYLLEKFDDHVDLLETKSTNSGNNVTNTLALLKNQQLKINTLGIMQDATMQRRLAAGFKKFAPQITLINYATYAPHIVVKDNQLTFATTALGIWTMTDFITLLLGEVARLHDDANGYGPNGQNFIAHVHVPSAIIDADAFLHETLQVPIRSANTAFKSSVK</sequence>
<reference evidence="1 2" key="1">
    <citation type="journal article" date="2019" name="Appl. Environ. Microbiol.">
        <title>Genetic determinants of hydroxycinnamic acid metabolism in heterofermentative lactobacilli.</title>
        <authorList>
            <person name="Gaur G."/>
            <person name="Oh J.H."/>
            <person name="Filannino P."/>
            <person name="Gobbetti M."/>
            <person name="van Pijkeren J.P."/>
            <person name="Ganzle M.G."/>
        </authorList>
    </citation>
    <scope>NUCLEOTIDE SEQUENCE [LARGE SCALE GENOMIC DNA]</scope>
    <source>
        <strain evidence="1 2">C5</strain>
    </source>
</reference>
<evidence type="ECO:0000313" key="2">
    <source>
        <dbReference type="Proteomes" id="UP000449209"/>
    </source>
</evidence>
<comment type="caution">
    <text evidence="1">The sequence shown here is derived from an EMBL/GenBank/DDBJ whole genome shotgun (WGS) entry which is preliminary data.</text>
</comment>
<dbReference type="InterPro" id="IPR014729">
    <property type="entry name" value="Rossmann-like_a/b/a_fold"/>
</dbReference>
<gene>
    <name evidence="1" type="ORF">GB993_09030</name>
</gene>
<dbReference type="PANTHER" id="PTHR30336:SF20">
    <property type="entry name" value="DUF218 DOMAIN-CONTAINING PROTEIN"/>
    <property type="match status" value="1"/>
</dbReference>
<dbReference type="Gene3D" id="3.40.50.620">
    <property type="entry name" value="HUPs"/>
    <property type="match status" value="1"/>
</dbReference>
<dbReference type="Proteomes" id="UP000449209">
    <property type="component" value="Unassembled WGS sequence"/>
</dbReference>
<proteinExistence type="predicted"/>
<dbReference type="AlphaFoldDB" id="A0A6N9I3V0"/>
<organism evidence="1 2">
    <name type="scientific">Furfurilactobacillus milii</name>
    <dbReference type="NCBI Taxonomy" id="2888272"/>
    <lineage>
        <taxon>Bacteria</taxon>
        <taxon>Bacillati</taxon>
        <taxon>Bacillota</taxon>
        <taxon>Bacilli</taxon>
        <taxon>Lactobacillales</taxon>
        <taxon>Lactobacillaceae</taxon>
        <taxon>Furfurilactobacillus</taxon>
    </lineage>
</organism>
<dbReference type="GO" id="GO:0005886">
    <property type="term" value="C:plasma membrane"/>
    <property type="evidence" value="ECO:0007669"/>
    <property type="project" value="TreeGrafter"/>
</dbReference>
<dbReference type="PANTHER" id="PTHR30336">
    <property type="entry name" value="INNER MEMBRANE PROTEIN, PROBABLE PERMEASE"/>
    <property type="match status" value="1"/>
</dbReference>
<protein>
    <submittedName>
        <fullName evidence="1">YdcF family protein</fullName>
    </submittedName>
</protein>
<dbReference type="Gene3D" id="1.10.3620.10">
    <property type="entry name" value="YdcF like domain"/>
    <property type="match status" value="1"/>
</dbReference>
<name>A0A6N9I3V0_9LACO</name>
<dbReference type="RefSeq" id="WP_161004014.1">
    <property type="nucleotide sequence ID" value="NZ_WEZQ01000017.1"/>
</dbReference>
<dbReference type="EMBL" id="WEZQ01000017">
    <property type="protein sequence ID" value="MYV17645.1"/>
    <property type="molecule type" value="Genomic_DNA"/>
</dbReference>